<organism evidence="1 2">
    <name type="scientific">Dyadobacter chenwenxiniae</name>
    <dbReference type="NCBI Taxonomy" id="2906456"/>
    <lineage>
        <taxon>Bacteria</taxon>
        <taxon>Pseudomonadati</taxon>
        <taxon>Bacteroidota</taxon>
        <taxon>Cytophagia</taxon>
        <taxon>Cytophagales</taxon>
        <taxon>Spirosomataceae</taxon>
        <taxon>Dyadobacter</taxon>
    </lineage>
</organism>
<evidence type="ECO:0008006" key="3">
    <source>
        <dbReference type="Google" id="ProtNLM"/>
    </source>
</evidence>
<name>A0A9X1PLE2_9BACT</name>
<dbReference type="Proteomes" id="UP001139000">
    <property type="component" value="Unassembled WGS sequence"/>
</dbReference>
<gene>
    <name evidence="1" type="ORF">LXM26_09200</name>
</gene>
<evidence type="ECO:0000313" key="2">
    <source>
        <dbReference type="Proteomes" id="UP001139000"/>
    </source>
</evidence>
<dbReference type="RefSeq" id="WP_234654951.1">
    <property type="nucleotide sequence ID" value="NZ_CP094997.1"/>
</dbReference>
<dbReference type="AlphaFoldDB" id="A0A9X1PLE2"/>
<protein>
    <recommendedName>
        <fullName evidence="3">TFIIB-type zinc ribbon-containing protein</fullName>
    </recommendedName>
</protein>
<evidence type="ECO:0000313" key="1">
    <source>
        <dbReference type="EMBL" id="MCF0061668.1"/>
    </source>
</evidence>
<sequence length="147" mass="17049">MPAQTHRYSGPPTRLYSYMTHFSVECPKCSKEALVINQKNEAEKTRKLVCNNCSHIEHEVPGKTYQNSLIGDPIFNLPLWLQGKYKGNVLWACNREHLGEIRNYIASKLRERQTLTHTTMVEKLPQFIKAAKNREGILKLIDKLLRK</sequence>
<comment type="caution">
    <text evidence="1">The sequence shown here is derived from an EMBL/GenBank/DDBJ whole genome shotgun (WGS) entry which is preliminary data.</text>
</comment>
<dbReference type="EMBL" id="JAJTTC010000001">
    <property type="protein sequence ID" value="MCF0061668.1"/>
    <property type="molecule type" value="Genomic_DNA"/>
</dbReference>
<proteinExistence type="predicted"/>
<keyword evidence="2" id="KW-1185">Reference proteome</keyword>
<reference evidence="1" key="1">
    <citation type="submission" date="2021-12" db="EMBL/GenBank/DDBJ databases">
        <title>Novel species in genus Dyadobacter.</title>
        <authorList>
            <person name="Ma C."/>
        </authorList>
    </citation>
    <scope>NUCLEOTIDE SEQUENCE</scope>
    <source>
        <strain evidence="1">LJ419</strain>
    </source>
</reference>
<accession>A0A9X1PLE2</accession>